<evidence type="ECO:0000259" key="2">
    <source>
        <dbReference type="Pfam" id="PF00690"/>
    </source>
</evidence>
<sequence length="70" mass="8032">MENSHIKTVEECLAYFGVSENTGLTPEHVKKNLEKYGPNGKCWQRPRCCVGRRASFTLRLLSWHRVKGSP</sequence>
<evidence type="ECO:0000313" key="4">
    <source>
        <dbReference type="Proteomes" id="UP000472274"/>
    </source>
</evidence>
<dbReference type="InterPro" id="IPR023298">
    <property type="entry name" value="ATPase_P-typ_TM_dom_sf"/>
</dbReference>
<name>A0A674IC17_9SAUR</name>
<accession>A0A674IC17</accession>
<protein>
    <recommendedName>
        <fullName evidence="2">Cation-transporting P-type ATPase N-terminal domain-containing protein</fullName>
    </recommendedName>
</protein>
<reference evidence="3" key="2">
    <citation type="submission" date="2025-09" db="UniProtKB">
        <authorList>
            <consortium name="Ensembl"/>
        </authorList>
    </citation>
    <scope>IDENTIFICATION</scope>
</reference>
<proteinExistence type="predicted"/>
<dbReference type="Proteomes" id="UP000472274">
    <property type="component" value="Unplaced"/>
</dbReference>
<dbReference type="SUPFAM" id="SSF81665">
    <property type="entry name" value="Calcium ATPase, transmembrane domain M"/>
    <property type="match status" value="1"/>
</dbReference>
<reference evidence="3" key="1">
    <citation type="submission" date="2025-08" db="UniProtKB">
        <authorList>
            <consortium name="Ensembl"/>
        </authorList>
    </citation>
    <scope>IDENTIFICATION</scope>
</reference>
<dbReference type="GeneTree" id="ENSGT00970000193829"/>
<dbReference type="InParanoid" id="A0A674IC17"/>
<keyword evidence="1" id="KW-0460">Magnesium</keyword>
<dbReference type="Ensembl" id="ENSTMTT00000005843.1">
    <property type="protein sequence ID" value="ENSTMTP00000005653.1"/>
    <property type="gene ID" value="ENSTMTG00000004190.1"/>
</dbReference>
<evidence type="ECO:0000313" key="3">
    <source>
        <dbReference type="Ensembl" id="ENSTMTP00000005653.1"/>
    </source>
</evidence>
<feature type="domain" description="Cation-transporting P-type ATPase N-terminal" evidence="2">
    <location>
        <begin position="5"/>
        <end position="39"/>
    </location>
</feature>
<dbReference type="AlphaFoldDB" id="A0A674IC17"/>
<organism evidence="3 4">
    <name type="scientific">Terrapene triunguis</name>
    <name type="common">Three-toed box turtle</name>
    <dbReference type="NCBI Taxonomy" id="2587831"/>
    <lineage>
        <taxon>Eukaryota</taxon>
        <taxon>Metazoa</taxon>
        <taxon>Chordata</taxon>
        <taxon>Craniata</taxon>
        <taxon>Vertebrata</taxon>
        <taxon>Euteleostomi</taxon>
        <taxon>Archelosauria</taxon>
        <taxon>Testudinata</taxon>
        <taxon>Testudines</taxon>
        <taxon>Cryptodira</taxon>
        <taxon>Durocryptodira</taxon>
        <taxon>Testudinoidea</taxon>
        <taxon>Emydidae</taxon>
        <taxon>Terrapene</taxon>
    </lineage>
</organism>
<keyword evidence="4" id="KW-1185">Reference proteome</keyword>
<dbReference type="Pfam" id="PF00690">
    <property type="entry name" value="Cation_ATPase_N"/>
    <property type="match status" value="1"/>
</dbReference>
<dbReference type="InterPro" id="IPR004014">
    <property type="entry name" value="ATPase_P-typ_cation-transptr_N"/>
</dbReference>
<evidence type="ECO:0000256" key="1">
    <source>
        <dbReference type="ARBA" id="ARBA00022842"/>
    </source>
</evidence>